<dbReference type="Proteomes" id="UP000007437">
    <property type="component" value="Chromosome"/>
</dbReference>
<gene>
    <name evidence="1" type="ordered locus">RBRH_04011</name>
</gene>
<organism evidence="1 2">
    <name type="scientific">Mycetohabitans rhizoxinica (strain DSM 19002 / CIP 109453 / HKI 454)</name>
    <name type="common">Paraburkholderia rhizoxinica</name>
    <dbReference type="NCBI Taxonomy" id="882378"/>
    <lineage>
        <taxon>Bacteria</taxon>
        <taxon>Pseudomonadati</taxon>
        <taxon>Pseudomonadota</taxon>
        <taxon>Betaproteobacteria</taxon>
        <taxon>Burkholderiales</taxon>
        <taxon>Burkholderiaceae</taxon>
        <taxon>Mycetohabitans</taxon>
    </lineage>
</organism>
<dbReference type="EMBL" id="FR687359">
    <property type="protein sequence ID" value="CBW74408.1"/>
    <property type="molecule type" value="Genomic_DNA"/>
</dbReference>
<dbReference type="KEGG" id="brh:RBRH_04011"/>
<evidence type="ECO:0000313" key="1">
    <source>
        <dbReference type="EMBL" id="CBW74408.1"/>
    </source>
</evidence>
<protein>
    <submittedName>
        <fullName evidence="1">Uncharacterized protein</fullName>
    </submittedName>
</protein>
<evidence type="ECO:0000313" key="2">
    <source>
        <dbReference type="Proteomes" id="UP000007437"/>
    </source>
</evidence>
<accession>E5AP76</accession>
<reference evidence="1 2" key="1">
    <citation type="journal article" date="2011" name="J. Bacteriol.">
        <title>Complete genome sequence of Burkholderia rhizoxinica, an endosymbiont of Rhizopus microsporus.</title>
        <authorList>
            <person name="Lackner G."/>
            <person name="Moebius N."/>
            <person name="Partida-Martinez L."/>
            <person name="Hertweck C."/>
        </authorList>
    </citation>
    <scope>NUCLEOTIDE SEQUENCE [LARGE SCALE GENOMIC DNA]</scope>
    <source>
        <strain evidence="2">DSM 19002 / CIP 109453 / HKI 454</strain>
    </source>
</reference>
<dbReference type="AlphaFoldDB" id="E5AP76"/>
<dbReference type="STRING" id="882378.RBRH_04011"/>
<proteinExistence type="predicted"/>
<name>E5AP76_MYCRK</name>
<sequence length="34" mass="3876">MKRAPNTWFKPWPDLRHNLPLFSALGLAATLALQ</sequence>
<dbReference type="HOGENOM" id="CLU_3372635_0_0_4"/>